<dbReference type="EMBL" id="LLYA01000001">
    <property type="protein sequence ID" value="KRR30266.1"/>
    <property type="molecule type" value="Genomic_DNA"/>
</dbReference>
<dbReference type="SUPFAM" id="SSF55729">
    <property type="entry name" value="Acyl-CoA N-acyltransferases (Nat)"/>
    <property type="match status" value="1"/>
</dbReference>
<dbReference type="PROSITE" id="PS51186">
    <property type="entry name" value="GNAT"/>
    <property type="match status" value="1"/>
</dbReference>
<dbReference type="Pfam" id="PF00583">
    <property type="entry name" value="Acetyltransf_1"/>
    <property type="match status" value="1"/>
</dbReference>
<reference evidence="2 3" key="1">
    <citation type="submission" date="2014-03" db="EMBL/GenBank/DDBJ databases">
        <title>Bradyrhizobium valentinum sp. nov., isolated from effective nodules of Lupinus mariae-josephae, a lupine endemic of basic-lime soils in Eastern Spain.</title>
        <authorList>
            <person name="Duran D."/>
            <person name="Rey L."/>
            <person name="Navarro A."/>
            <person name="Busquets A."/>
            <person name="Imperial J."/>
            <person name="Ruiz-Argueso T."/>
        </authorList>
    </citation>
    <scope>NUCLEOTIDE SEQUENCE [LARGE SCALE GENOMIC DNA]</scope>
    <source>
        <strain evidence="2 3">Ro19</strain>
    </source>
</reference>
<protein>
    <recommendedName>
        <fullName evidence="1">N-acetyltransferase domain-containing protein</fullName>
    </recommendedName>
</protein>
<dbReference type="GO" id="GO:0016747">
    <property type="term" value="F:acyltransferase activity, transferring groups other than amino-acyl groups"/>
    <property type="evidence" value="ECO:0007669"/>
    <property type="project" value="InterPro"/>
</dbReference>
<accession>A0A0R3NDX7</accession>
<dbReference type="InterPro" id="IPR000182">
    <property type="entry name" value="GNAT_dom"/>
</dbReference>
<dbReference type="CDD" id="cd04301">
    <property type="entry name" value="NAT_SF"/>
    <property type="match status" value="1"/>
</dbReference>
<keyword evidence="3" id="KW-1185">Reference proteome</keyword>
<gene>
    <name evidence="2" type="ORF">CQ13_00965</name>
</gene>
<dbReference type="Gene3D" id="3.40.630.30">
    <property type="match status" value="1"/>
</dbReference>
<organism evidence="2 3">
    <name type="scientific">Bradyrhizobium retamae</name>
    <dbReference type="NCBI Taxonomy" id="1300035"/>
    <lineage>
        <taxon>Bacteria</taxon>
        <taxon>Pseudomonadati</taxon>
        <taxon>Pseudomonadota</taxon>
        <taxon>Alphaproteobacteria</taxon>
        <taxon>Hyphomicrobiales</taxon>
        <taxon>Nitrobacteraceae</taxon>
        <taxon>Bradyrhizobium</taxon>
    </lineage>
</organism>
<comment type="caution">
    <text evidence="2">The sequence shown here is derived from an EMBL/GenBank/DDBJ whole genome shotgun (WGS) entry which is preliminary data.</text>
</comment>
<name>A0A0R3NDX7_9BRAD</name>
<feature type="domain" description="N-acetyltransferase" evidence="1">
    <location>
        <begin position="1"/>
        <end position="162"/>
    </location>
</feature>
<evidence type="ECO:0000313" key="3">
    <source>
        <dbReference type="Proteomes" id="UP000052023"/>
    </source>
</evidence>
<dbReference type="Proteomes" id="UP000052023">
    <property type="component" value="Unassembled WGS sequence"/>
</dbReference>
<sequence>MSDAHAIAAVHVSVSRTTYANLLPAETLDQFSVERRAKQWHKTIEMPDSAGIAVFVAEDADNMIVGFGCCSRQRSEVLAAKGFTGEFQSIYVLPLAQGRGIGRTLMAEMARYLSSLAISGGACWTLRDNEVARRFYEALNGEVVGEQAHGPSTAVALIEVAYGWRRLGSLLGE</sequence>
<dbReference type="InterPro" id="IPR016181">
    <property type="entry name" value="Acyl_CoA_acyltransferase"/>
</dbReference>
<evidence type="ECO:0000259" key="1">
    <source>
        <dbReference type="PROSITE" id="PS51186"/>
    </source>
</evidence>
<evidence type="ECO:0000313" key="2">
    <source>
        <dbReference type="EMBL" id="KRR30266.1"/>
    </source>
</evidence>
<dbReference type="AlphaFoldDB" id="A0A0R3NDX7"/>
<proteinExistence type="predicted"/>